<gene>
    <name evidence="2" type="ORF">PIB30_045490</name>
</gene>
<protein>
    <recommendedName>
        <fullName evidence="1">Ubiquitin-like domain-containing protein</fullName>
    </recommendedName>
</protein>
<dbReference type="EMBL" id="JASCZI010241933">
    <property type="protein sequence ID" value="MED6208485.1"/>
    <property type="molecule type" value="Genomic_DNA"/>
</dbReference>
<reference evidence="2 3" key="1">
    <citation type="journal article" date="2023" name="Plants (Basel)">
        <title>Bridging the Gap: Combining Genomics and Transcriptomics Approaches to Understand Stylosanthes scabra, an Orphan Legume from the Brazilian Caatinga.</title>
        <authorList>
            <person name="Ferreira-Neto J.R.C."/>
            <person name="da Silva M.D."/>
            <person name="Binneck E."/>
            <person name="de Melo N.F."/>
            <person name="da Silva R.H."/>
            <person name="de Melo A.L.T.M."/>
            <person name="Pandolfi V."/>
            <person name="Bustamante F.O."/>
            <person name="Brasileiro-Vidal A.C."/>
            <person name="Benko-Iseppon A.M."/>
        </authorList>
    </citation>
    <scope>NUCLEOTIDE SEQUENCE [LARGE SCALE GENOMIC DNA]</scope>
    <source>
        <tissue evidence="2">Leaves</tissue>
    </source>
</reference>
<feature type="domain" description="Ubiquitin-like" evidence="1">
    <location>
        <begin position="31"/>
        <end position="111"/>
    </location>
</feature>
<dbReference type="Proteomes" id="UP001341840">
    <property type="component" value="Unassembled WGS sequence"/>
</dbReference>
<proteinExistence type="predicted"/>
<dbReference type="Gene3D" id="3.10.20.90">
    <property type="entry name" value="Phosphatidylinositol 3-kinase Catalytic Subunit, Chain A, domain 1"/>
    <property type="match status" value="1"/>
</dbReference>
<dbReference type="CDD" id="cd17039">
    <property type="entry name" value="Ubl_ubiquitin_like"/>
    <property type="match status" value="1"/>
</dbReference>
<dbReference type="InterPro" id="IPR029071">
    <property type="entry name" value="Ubiquitin-like_domsf"/>
</dbReference>
<dbReference type="SUPFAM" id="SSF54236">
    <property type="entry name" value="Ubiquitin-like"/>
    <property type="match status" value="1"/>
</dbReference>
<accession>A0ABU6YF33</accession>
<dbReference type="PROSITE" id="PS50053">
    <property type="entry name" value="UBIQUITIN_2"/>
    <property type="match status" value="1"/>
</dbReference>
<organism evidence="2 3">
    <name type="scientific">Stylosanthes scabra</name>
    <dbReference type="NCBI Taxonomy" id="79078"/>
    <lineage>
        <taxon>Eukaryota</taxon>
        <taxon>Viridiplantae</taxon>
        <taxon>Streptophyta</taxon>
        <taxon>Embryophyta</taxon>
        <taxon>Tracheophyta</taxon>
        <taxon>Spermatophyta</taxon>
        <taxon>Magnoliopsida</taxon>
        <taxon>eudicotyledons</taxon>
        <taxon>Gunneridae</taxon>
        <taxon>Pentapetalae</taxon>
        <taxon>rosids</taxon>
        <taxon>fabids</taxon>
        <taxon>Fabales</taxon>
        <taxon>Fabaceae</taxon>
        <taxon>Papilionoideae</taxon>
        <taxon>50 kb inversion clade</taxon>
        <taxon>dalbergioids sensu lato</taxon>
        <taxon>Dalbergieae</taxon>
        <taxon>Pterocarpus clade</taxon>
        <taxon>Stylosanthes</taxon>
    </lineage>
</organism>
<dbReference type="Pfam" id="PF00240">
    <property type="entry name" value="ubiquitin"/>
    <property type="match status" value="1"/>
</dbReference>
<dbReference type="InterPro" id="IPR000626">
    <property type="entry name" value="Ubiquitin-like_dom"/>
</dbReference>
<evidence type="ECO:0000259" key="1">
    <source>
        <dbReference type="PROSITE" id="PS50053"/>
    </source>
</evidence>
<comment type="caution">
    <text evidence="2">The sequence shown here is derived from an EMBL/GenBank/DDBJ whole genome shotgun (WGS) entry which is preliminary data.</text>
</comment>
<evidence type="ECO:0000313" key="2">
    <source>
        <dbReference type="EMBL" id="MED6208485.1"/>
    </source>
</evidence>
<name>A0ABU6YF33_9FABA</name>
<keyword evidence="3" id="KW-1185">Reference proteome</keyword>
<evidence type="ECO:0000313" key="3">
    <source>
        <dbReference type="Proteomes" id="UP001341840"/>
    </source>
</evidence>
<sequence>MQSGQGTKYKRRPKKIIHKDYGVTVTHDNVLHLVLRLSDLLFFVVTTCTGEEYRFHTDRHKNVGYLKQRIKDKQGFIDLEDQDLFCNNEKLDDQRSFHDLCNGDDDVIHLIGPHQLAKI</sequence>